<dbReference type="EMBL" id="AGNL01019018">
    <property type="protein sequence ID" value="EJK62239.1"/>
    <property type="molecule type" value="Genomic_DNA"/>
</dbReference>
<dbReference type="AlphaFoldDB" id="K0SBD3"/>
<name>K0SBD3_THAOC</name>
<keyword evidence="3" id="KW-1185">Reference proteome</keyword>
<accession>K0SBD3</accession>
<evidence type="ECO:0000313" key="2">
    <source>
        <dbReference type="EMBL" id="EJK62239.1"/>
    </source>
</evidence>
<evidence type="ECO:0000256" key="1">
    <source>
        <dbReference type="SAM" id="MobiDB-lite"/>
    </source>
</evidence>
<dbReference type="Proteomes" id="UP000266841">
    <property type="component" value="Unassembled WGS sequence"/>
</dbReference>
<organism evidence="2 3">
    <name type="scientific">Thalassiosira oceanica</name>
    <name type="common">Marine diatom</name>
    <dbReference type="NCBI Taxonomy" id="159749"/>
    <lineage>
        <taxon>Eukaryota</taxon>
        <taxon>Sar</taxon>
        <taxon>Stramenopiles</taxon>
        <taxon>Ochrophyta</taxon>
        <taxon>Bacillariophyta</taxon>
        <taxon>Coscinodiscophyceae</taxon>
        <taxon>Thalassiosirophycidae</taxon>
        <taxon>Thalassiosirales</taxon>
        <taxon>Thalassiosiraceae</taxon>
        <taxon>Thalassiosira</taxon>
    </lineage>
</organism>
<sequence>MQSTSSIYTGRIQISSDFHHLFGNKVRHSRETPVEATVRVHHVGVAVRPPGPGEVLRQARDYPDCGPAGILAVIPRVVHASEESYYLLHIRLPAFPVDGGVGEDDVVCGEGQSLELHDFPVLAALDPIELAPPLAEHDRRIAYDLGLPAVLDETPRAPREADEGYENLVHDRVTNEDDPPVVEVTTRQCLSDGAERAALVGHLARACDRADVVRGVEGTACVVEQHGLPGYYRRARGGVAAVEAAASGGELGYQQDEGPGQEDQDDEPSTSRVHPSPKIQILQIVVRL</sequence>
<feature type="region of interest" description="Disordered" evidence="1">
    <location>
        <begin position="249"/>
        <end position="278"/>
    </location>
</feature>
<protein>
    <submittedName>
        <fullName evidence="2">Uncharacterized protein</fullName>
    </submittedName>
</protein>
<comment type="caution">
    <text evidence="2">The sequence shown here is derived from an EMBL/GenBank/DDBJ whole genome shotgun (WGS) entry which is preliminary data.</text>
</comment>
<feature type="compositionally biased region" description="Low complexity" evidence="1">
    <location>
        <begin position="249"/>
        <end position="258"/>
    </location>
</feature>
<reference evidence="2 3" key="1">
    <citation type="journal article" date="2012" name="Genome Biol.">
        <title>Genome and low-iron response of an oceanic diatom adapted to chronic iron limitation.</title>
        <authorList>
            <person name="Lommer M."/>
            <person name="Specht M."/>
            <person name="Roy A.S."/>
            <person name="Kraemer L."/>
            <person name="Andreson R."/>
            <person name="Gutowska M.A."/>
            <person name="Wolf J."/>
            <person name="Bergner S.V."/>
            <person name="Schilhabel M.B."/>
            <person name="Klostermeier U.C."/>
            <person name="Beiko R.G."/>
            <person name="Rosenstiel P."/>
            <person name="Hippler M."/>
            <person name="Laroche J."/>
        </authorList>
    </citation>
    <scope>NUCLEOTIDE SEQUENCE [LARGE SCALE GENOMIC DNA]</scope>
    <source>
        <strain evidence="2 3">CCMP1005</strain>
    </source>
</reference>
<gene>
    <name evidence="2" type="ORF">THAOC_17157</name>
</gene>
<evidence type="ECO:0000313" key="3">
    <source>
        <dbReference type="Proteomes" id="UP000266841"/>
    </source>
</evidence>
<proteinExistence type="predicted"/>
<feature type="compositionally biased region" description="Acidic residues" evidence="1">
    <location>
        <begin position="259"/>
        <end position="268"/>
    </location>
</feature>